<accession>A0A3G8M125</accession>
<dbReference type="EMBL" id="CP034086">
    <property type="protein sequence ID" value="AZG75659.1"/>
    <property type="molecule type" value="Genomic_DNA"/>
</dbReference>
<proteinExistence type="predicted"/>
<protein>
    <recommendedName>
        <fullName evidence="3">Aminoglycoside phosphotransferase domain-containing protein</fullName>
    </recommendedName>
</protein>
<sequence length="354" mass="39452">MESIPHSGARAIGDAGSPSTAEKVRFLSAPGAYSHAPDSVTVLETHMSYVFLAGDKVYKLKKPVCYPFLDFSTIDAREHNCREEVRLNRRLAADVYLGVAPLTYSAEGGMALGGKGAVVDWLVEMRRLPREAMLDRLIAEERLSAAQIDALCDTLAAFYRGVERSSISAEDYALRFFREQEKNRDVLTRRDFALDHGRTPVLLDLLDARLAASRSELQERVLQDHVIDGHGDLRPEHICFRDPIAIFDCLEFNAELRQVDPFDELAYLGVESALLGANALGVELVDKVAQRLSCEPPRRLVSLYAAWRAVLRARQSVAHLLDGSPREPTKWEPLATRYLDLAQSALAADYQTGR</sequence>
<dbReference type="RefSeq" id="WP_124737525.1">
    <property type="nucleotide sequence ID" value="NZ_CP034086.1"/>
</dbReference>
<dbReference type="PANTHER" id="PTHR43883">
    <property type="entry name" value="SLR0207 PROTEIN"/>
    <property type="match status" value="1"/>
</dbReference>
<evidence type="ECO:0000313" key="2">
    <source>
        <dbReference type="Proteomes" id="UP000273982"/>
    </source>
</evidence>
<name>A0A3G8M125_9HYPH</name>
<organism evidence="1 2">
    <name type="scientific">Methylocystis rosea</name>
    <dbReference type="NCBI Taxonomy" id="173366"/>
    <lineage>
        <taxon>Bacteria</taxon>
        <taxon>Pseudomonadati</taxon>
        <taxon>Pseudomonadota</taxon>
        <taxon>Alphaproteobacteria</taxon>
        <taxon>Hyphomicrobiales</taxon>
        <taxon>Methylocystaceae</taxon>
        <taxon>Methylocystis</taxon>
    </lineage>
</organism>
<gene>
    <name evidence="1" type="ORF">EHO51_02275</name>
</gene>
<reference evidence="1 2" key="1">
    <citation type="submission" date="2018-11" db="EMBL/GenBank/DDBJ databases">
        <title>Genome squencing of methanotrophic bacteria isolated from alkaline groundwater in Korea.</title>
        <authorList>
            <person name="Nguyen L.N."/>
        </authorList>
    </citation>
    <scope>NUCLEOTIDE SEQUENCE [LARGE SCALE GENOMIC DNA]</scope>
    <source>
        <strain evidence="1 2">GW6</strain>
    </source>
</reference>
<dbReference type="InterPro" id="IPR052732">
    <property type="entry name" value="Cell-binding_unc_protein"/>
</dbReference>
<dbReference type="InterPro" id="IPR011009">
    <property type="entry name" value="Kinase-like_dom_sf"/>
</dbReference>
<dbReference type="SUPFAM" id="SSF56112">
    <property type="entry name" value="Protein kinase-like (PK-like)"/>
    <property type="match status" value="1"/>
</dbReference>
<dbReference type="AlphaFoldDB" id="A0A3G8M125"/>
<dbReference type="KEGG" id="mros:EHO51_02275"/>
<dbReference type="Proteomes" id="UP000273982">
    <property type="component" value="Chromosome"/>
</dbReference>
<dbReference type="PANTHER" id="PTHR43883:SF1">
    <property type="entry name" value="GLUCONOKINASE"/>
    <property type="match status" value="1"/>
</dbReference>
<evidence type="ECO:0008006" key="3">
    <source>
        <dbReference type="Google" id="ProtNLM"/>
    </source>
</evidence>
<evidence type="ECO:0000313" key="1">
    <source>
        <dbReference type="EMBL" id="AZG75659.1"/>
    </source>
</evidence>